<dbReference type="Pfam" id="PF01122">
    <property type="entry name" value="Cobalamin_bind"/>
    <property type="match status" value="1"/>
</dbReference>
<evidence type="ECO:0000256" key="2">
    <source>
        <dbReference type="ARBA" id="ARBA00006449"/>
    </source>
</evidence>
<keyword evidence="3" id="KW-0406">Ion transport</keyword>
<evidence type="ECO:0000256" key="7">
    <source>
        <dbReference type="PIRSR" id="PIRSR602157-1"/>
    </source>
</evidence>
<feature type="non-terminal residue" evidence="9">
    <location>
        <position position="1"/>
    </location>
</feature>
<feature type="binding site" evidence="7">
    <location>
        <position position="53"/>
    </location>
    <ligand>
        <name>cyanocob(III)alamin</name>
        <dbReference type="ChEBI" id="CHEBI:17439"/>
    </ligand>
</feature>
<name>A0A8S9F3G6_EUDMI</name>
<feature type="binding site" evidence="7">
    <location>
        <position position="205"/>
    </location>
    <ligand>
        <name>cyanocob(III)alamin</name>
        <dbReference type="ChEBI" id="CHEBI:17439"/>
    </ligand>
</feature>
<dbReference type="GO" id="GO:0005615">
    <property type="term" value="C:extracellular space"/>
    <property type="evidence" value="ECO:0007669"/>
    <property type="project" value="TreeGrafter"/>
</dbReference>
<feature type="region of interest" description="Disordered" evidence="8">
    <location>
        <begin position="145"/>
        <end position="165"/>
    </location>
</feature>
<evidence type="ECO:0000256" key="1">
    <source>
        <dbReference type="ARBA" id="ARBA00004613"/>
    </source>
</evidence>
<gene>
    <name evidence="9" type="primary">GIF</name>
    <name evidence="9" type="ORF">FQV18_0016322</name>
</gene>
<keyword evidence="5" id="KW-0732">Signal</keyword>
<dbReference type="EMBL" id="VULB01002568">
    <property type="protein sequence ID" value="KAF1502758.1"/>
    <property type="molecule type" value="Genomic_DNA"/>
</dbReference>
<evidence type="ECO:0000313" key="9">
    <source>
        <dbReference type="EMBL" id="KAF1502758.1"/>
    </source>
</evidence>
<feature type="binding site" evidence="7">
    <location>
        <position position="227"/>
    </location>
    <ligand>
        <name>cyanocob(III)alamin</name>
        <dbReference type="ChEBI" id="CHEBI:17439"/>
    </ligand>
</feature>
<dbReference type="InterPro" id="IPR051588">
    <property type="entry name" value="Cobalamin_Transport"/>
</dbReference>
<dbReference type="Proteomes" id="UP000818537">
    <property type="component" value="Unassembled WGS sequence"/>
</dbReference>
<evidence type="ECO:0000256" key="8">
    <source>
        <dbReference type="SAM" id="MobiDB-lite"/>
    </source>
</evidence>
<accession>A0A8S9F3G6</accession>
<protein>
    <submittedName>
        <fullName evidence="9">Gastric intrinsic factor</fullName>
    </submittedName>
</protein>
<organism evidence="9 10">
    <name type="scientific">Eudyptula minor novaehollandiae</name>
    <name type="common">Australian little penguin</name>
    <dbReference type="NCBI Taxonomy" id="2052820"/>
    <lineage>
        <taxon>Eukaryota</taxon>
        <taxon>Metazoa</taxon>
        <taxon>Chordata</taxon>
        <taxon>Craniata</taxon>
        <taxon>Vertebrata</taxon>
        <taxon>Euteleostomi</taxon>
        <taxon>Archelosauria</taxon>
        <taxon>Archosauria</taxon>
        <taxon>Dinosauria</taxon>
        <taxon>Saurischia</taxon>
        <taxon>Theropoda</taxon>
        <taxon>Coelurosauria</taxon>
        <taxon>Aves</taxon>
        <taxon>Neognathae</taxon>
        <taxon>Neoaves</taxon>
        <taxon>Aequornithes</taxon>
        <taxon>Sphenisciformes</taxon>
        <taxon>Spheniscidae</taxon>
        <taxon>Eudyptula</taxon>
    </lineage>
</organism>
<feature type="non-terminal residue" evidence="9">
    <location>
        <position position="227"/>
    </location>
</feature>
<dbReference type="Gene3D" id="1.50.10.20">
    <property type="match status" value="1"/>
</dbReference>
<keyword evidence="3" id="KW-0171">Cobalt transport</keyword>
<dbReference type="AlphaFoldDB" id="A0A8S9F3G6"/>
<sequence length="227" mass="24593">ERDGMIGNIYSMGLALQALGATGRFYAPREWDCAQAFSVVYSHEYRQPMAIAQVLPALVGTSYLEAAGLDCAASAGTSPSLELCPSPEPTTTGVHRAPITVHYSIVNKLQGRHFNYTTSVQVPGGSPLLEVLQVAAAEKPDIFRGPVAWRSPPPHPTLPGRYPGSPRGFDTDQTSWGPMVISIHGLAANPDDRTYWQFFGGKDALQEGVGTYEPRDGEHIWAVFSTY</sequence>
<proteinExistence type="inferred from homology"/>
<dbReference type="GO" id="GO:0006824">
    <property type="term" value="P:cobalt ion transport"/>
    <property type="evidence" value="ECO:0007669"/>
    <property type="project" value="UniProtKB-KW"/>
</dbReference>
<dbReference type="Gene3D" id="2.170.130.30">
    <property type="match status" value="1"/>
</dbReference>
<comment type="subcellular location">
    <subcellularLocation>
        <location evidence="1">Secreted</location>
    </subcellularLocation>
</comment>
<dbReference type="InterPro" id="IPR002157">
    <property type="entry name" value="Cbl-bd_prot"/>
</dbReference>
<dbReference type="GO" id="GO:0015889">
    <property type="term" value="P:cobalamin transport"/>
    <property type="evidence" value="ECO:0007669"/>
    <property type="project" value="InterPro"/>
</dbReference>
<evidence type="ECO:0000256" key="5">
    <source>
        <dbReference type="ARBA" id="ARBA00022729"/>
    </source>
</evidence>
<dbReference type="PANTHER" id="PTHR10559">
    <property type="entry name" value="TRANSCOBALAMIN-1/GASTRIC INTRINSIC FACTOR"/>
    <property type="match status" value="1"/>
</dbReference>
<reference evidence="9" key="1">
    <citation type="journal article" date="2019" name="Gigascience">
        <title>High-coverage genomes to elucidate the evolution of penguins.</title>
        <authorList>
            <person name="Pan H."/>
            <person name="Cole T.L."/>
            <person name="Bi X."/>
            <person name="Fang M."/>
            <person name="Zhou C."/>
            <person name="Yang Z."/>
            <person name="Ksepka D.T."/>
            <person name="Hart T."/>
            <person name="Bouzat J.L."/>
            <person name="Argilla L.S."/>
            <person name="Bertelsen M.F."/>
            <person name="Boersma P.D."/>
            <person name="Bost C.A."/>
            <person name="Cherel Y."/>
            <person name="Dann P."/>
            <person name="Fiddaman S.R."/>
            <person name="Howard P."/>
            <person name="Labuschagne K."/>
            <person name="Mattern T."/>
            <person name="Miller G."/>
            <person name="Parker P."/>
            <person name="Phillips R.A."/>
            <person name="Quillfeldt P."/>
            <person name="Ryan P.G."/>
            <person name="Taylor H."/>
            <person name="Thompson D.R."/>
            <person name="Young M.J."/>
            <person name="Ellegaard M.R."/>
            <person name="Gilbert M.T.P."/>
            <person name="Sinding M.S."/>
            <person name="Pacheco G."/>
            <person name="Shepherd L.D."/>
            <person name="Tennyson A.J.D."/>
            <person name="Grosser S."/>
            <person name="Kay E."/>
            <person name="Nupen L.J."/>
            <person name="Ellenberg U."/>
            <person name="Houston D.M."/>
            <person name="Reeve A.H."/>
            <person name="Johnson K."/>
            <person name="Masello J.F."/>
            <person name="Stracke T."/>
            <person name="McKinlay B."/>
            <person name="Borboroglu P.G."/>
            <person name="Zhang D.X."/>
            <person name="Zhang G."/>
        </authorList>
    </citation>
    <scope>NUCLEOTIDE SEQUENCE</scope>
    <source>
        <strain evidence="9">10/9/18-1</strain>
    </source>
</reference>
<comment type="caution">
    <text evidence="9">The sequence shown here is derived from an EMBL/GenBank/DDBJ whole genome shotgun (WGS) entry which is preliminary data.</text>
</comment>
<dbReference type="PANTHER" id="PTHR10559:SF15">
    <property type="entry name" value="COBALAMIN BINDING INTRINSIC FACTOR"/>
    <property type="match status" value="1"/>
</dbReference>
<keyword evidence="6 7" id="KW-0170">Cobalt</keyword>
<keyword evidence="3" id="KW-0813">Transport</keyword>
<dbReference type="GO" id="GO:0031419">
    <property type="term" value="F:cobalamin binding"/>
    <property type="evidence" value="ECO:0007669"/>
    <property type="project" value="InterPro"/>
</dbReference>
<keyword evidence="4" id="KW-0964">Secreted</keyword>
<comment type="similarity">
    <text evidence="2">Belongs to the eukaryotic cobalamin transport proteins family.</text>
</comment>
<evidence type="ECO:0000313" key="10">
    <source>
        <dbReference type="Proteomes" id="UP000818537"/>
    </source>
</evidence>
<evidence type="ECO:0000256" key="4">
    <source>
        <dbReference type="ARBA" id="ARBA00022525"/>
    </source>
</evidence>
<feature type="binding site" evidence="7">
    <location>
        <position position="8"/>
    </location>
    <ligand>
        <name>cyanocob(III)alamin</name>
        <dbReference type="ChEBI" id="CHEBI:17439"/>
    </ligand>
</feature>
<evidence type="ECO:0000256" key="3">
    <source>
        <dbReference type="ARBA" id="ARBA00022426"/>
    </source>
</evidence>
<evidence type="ECO:0000256" key="6">
    <source>
        <dbReference type="ARBA" id="ARBA00023285"/>
    </source>
</evidence>